<keyword evidence="1" id="KW-0812">Transmembrane</keyword>
<keyword evidence="1" id="KW-1133">Transmembrane helix</keyword>
<proteinExistence type="predicted"/>
<accession>A0A1L7CDW4</accession>
<name>A0A1L7CDW4_9CORY</name>
<dbReference type="AlphaFoldDB" id="A0A1L7CDW4"/>
<feature type="transmembrane region" description="Helical" evidence="1">
    <location>
        <begin position="12"/>
        <end position="36"/>
    </location>
</feature>
<keyword evidence="1" id="KW-0472">Membrane</keyword>
<feature type="transmembrane region" description="Helical" evidence="1">
    <location>
        <begin position="81"/>
        <end position="98"/>
    </location>
</feature>
<protein>
    <submittedName>
        <fullName evidence="2">Uncharacterized protein</fullName>
    </submittedName>
</protein>
<dbReference type="RefSeq" id="WP_075724722.1">
    <property type="nucleotide sequence ID" value="NZ_CP009245.1"/>
</dbReference>
<keyword evidence="3" id="KW-1185">Reference proteome</keyword>
<organism evidence="2 3">
    <name type="scientific">Corynebacterium aquilae DSM 44791</name>
    <dbReference type="NCBI Taxonomy" id="1431546"/>
    <lineage>
        <taxon>Bacteria</taxon>
        <taxon>Bacillati</taxon>
        <taxon>Actinomycetota</taxon>
        <taxon>Actinomycetes</taxon>
        <taxon>Mycobacteriales</taxon>
        <taxon>Corynebacteriaceae</taxon>
        <taxon>Corynebacterium</taxon>
    </lineage>
</organism>
<evidence type="ECO:0000313" key="3">
    <source>
        <dbReference type="Proteomes" id="UP000185478"/>
    </source>
</evidence>
<feature type="transmembrane region" description="Helical" evidence="1">
    <location>
        <begin position="42"/>
        <end position="60"/>
    </location>
</feature>
<evidence type="ECO:0000313" key="2">
    <source>
        <dbReference type="EMBL" id="APT84027.1"/>
    </source>
</evidence>
<gene>
    <name evidence="2" type="ORF">CAQU_01890</name>
</gene>
<evidence type="ECO:0000256" key="1">
    <source>
        <dbReference type="SAM" id="Phobius"/>
    </source>
</evidence>
<reference evidence="2 3" key="1">
    <citation type="submission" date="2014-08" db="EMBL/GenBank/DDBJ databases">
        <title>Complete genome sequence of Corynebacterium aquilae S-613T(T) (=DSM 44791(T)), isolated from the choana of a healthy golden eagle.</title>
        <authorList>
            <person name="Ruckert C."/>
            <person name="Albersmeier A."/>
            <person name="Winkler A."/>
            <person name="Kalinowski J."/>
        </authorList>
    </citation>
    <scope>NUCLEOTIDE SEQUENCE [LARGE SCALE GENOMIC DNA]</scope>
    <source>
        <strain evidence="2 3">S-613</strain>
    </source>
</reference>
<dbReference type="Proteomes" id="UP000185478">
    <property type="component" value="Chromosome"/>
</dbReference>
<dbReference type="STRING" id="1431546.CAQU_01890"/>
<sequence length="133" mass="14435">MTKHIGTGDRVVLPWAVAVVLLVAPIATIVYTAHVAQATRGFIIAFVINLACTAAIIAWPSSRRGGGTRTTSPAGVLVHRNAGGVYFIVGFLSAFNALRNETVTIPLVFFLVLLVALVFFNRFLLRTRRDTRL</sequence>
<dbReference type="KEGG" id="caqu:CAQU_01890"/>
<feature type="transmembrane region" description="Helical" evidence="1">
    <location>
        <begin position="104"/>
        <end position="125"/>
    </location>
</feature>
<dbReference type="EMBL" id="CP009245">
    <property type="protein sequence ID" value="APT84027.1"/>
    <property type="molecule type" value="Genomic_DNA"/>
</dbReference>